<name>A0AA47M2E1_MERPO</name>
<dbReference type="AlphaFoldDB" id="A0AA47M2E1"/>
<reference evidence="1" key="1">
    <citation type="journal article" date="2023" name="Front. Mar. Sci.">
        <title>A new Merluccius polli reference genome to investigate the effects of global change in West African waters.</title>
        <authorList>
            <person name="Mateo J.L."/>
            <person name="Blanco-Fernandez C."/>
            <person name="Garcia-Vazquez E."/>
            <person name="Machado-Schiaffino G."/>
        </authorList>
    </citation>
    <scope>NUCLEOTIDE SEQUENCE</scope>
    <source>
        <strain evidence="1">C29</strain>
        <tissue evidence="1">Fin</tissue>
    </source>
</reference>
<dbReference type="Gene3D" id="3.10.450.10">
    <property type="match status" value="1"/>
</dbReference>
<dbReference type="Proteomes" id="UP001174136">
    <property type="component" value="Unassembled WGS sequence"/>
</dbReference>
<sequence>MAASADVTEMRAAIEQVVAELESIPSLKYEQKAALEAFLGGKDAFALLPTCLFDELASTLCYRVIRFVDLIGCFGPSITNIGRWFIQSATSIFAPSQRLSNGTIPDGNAEPTRIIPSGGVSWLQVQHKDDLNMKTQLGLLCFAVVTSLAKAELGAPRLPAPIAEHFRFPLDNYRPLLDQLNIATDYAENESLSTVAVSSVTFPALETDCGEVDTSVPGWRCPLKENGKLLLCSARVSFTTQDDEVQGFELSCDAEVKEESLMAWRLISAEENSESSVLLRSRVSLLDMLWT</sequence>
<organism evidence="1 2">
    <name type="scientific">Merluccius polli</name>
    <name type="common">Benguela hake</name>
    <name type="synonym">Merluccius cadenati</name>
    <dbReference type="NCBI Taxonomy" id="89951"/>
    <lineage>
        <taxon>Eukaryota</taxon>
        <taxon>Metazoa</taxon>
        <taxon>Chordata</taxon>
        <taxon>Craniata</taxon>
        <taxon>Vertebrata</taxon>
        <taxon>Euteleostomi</taxon>
        <taxon>Actinopterygii</taxon>
        <taxon>Neopterygii</taxon>
        <taxon>Teleostei</taxon>
        <taxon>Neoteleostei</taxon>
        <taxon>Acanthomorphata</taxon>
        <taxon>Zeiogadaria</taxon>
        <taxon>Gadariae</taxon>
        <taxon>Gadiformes</taxon>
        <taxon>Gadoidei</taxon>
        <taxon>Merlucciidae</taxon>
        <taxon>Merluccius</taxon>
    </lineage>
</organism>
<gene>
    <name evidence="1" type="ORF">N1851_032777</name>
</gene>
<keyword evidence="2" id="KW-1185">Reference proteome</keyword>
<evidence type="ECO:0000313" key="1">
    <source>
        <dbReference type="EMBL" id="KAK0132356.1"/>
    </source>
</evidence>
<evidence type="ECO:0000313" key="2">
    <source>
        <dbReference type="Proteomes" id="UP001174136"/>
    </source>
</evidence>
<protein>
    <submittedName>
        <fullName evidence="1">Uncharacterized protein</fullName>
    </submittedName>
</protein>
<comment type="caution">
    <text evidence="1">The sequence shown here is derived from an EMBL/GenBank/DDBJ whole genome shotgun (WGS) entry which is preliminary data.</text>
</comment>
<dbReference type="EMBL" id="JAOPHQ010006269">
    <property type="protein sequence ID" value="KAK0132356.1"/>
    <property type="molecule type" value="Genomic_DNA"/>
</dbReference>
<accession>A0AA47M2E1</accession>
<proteinExistence type="predicted"/>